<reference evidence="2" key="1">
    <citation type="journal article" date="2021" name="Ecol Indic">
        <title>Morphological and molecular identification reveals that waters from an isolated oasis in Tamanrasset (extreme South of Algerian Sahara) are colonized by opportunistic and pollution-tolerant diatom species.</title>
        <authorList>
            <person name="Gastineau R."/>
            <person name="Hamedi C."/>
            <person name="Baba Hamed M.B."/>
            <person name="Abi-Ayad S.-M.E.-A."/>
            <person name="Bak M."/>
            <person name="Lemieux C."/>
            <person name="Turmel M."/>
            <person name="Dobosz S."/>
            <person name="Wrobel R.J."/>
            <person name="Kierzek A."/>
            <person name="Lange-Bertalot H."/>
            <person name="Witkowski A."/>
        </authorList>
    </citation>
    <scope>NUCLEOTIDE SEQUENCE</scope>
    <source>
        <strain evidence="2">SZCZR1828</strain>
    </source>
</reference>
<feature type="transmembrane region" description="Helical" evidence="1">
    <location>
        <begin position="48"/>
        <end position="69"/>
    </location>
</feature>
<feature type="transmembrane region" description="Helical" evidence="1">
    <location>
        <begin position="12"/>
        <end position="42"/>
    </location>
</feature>
<keyword evidence="1" id="KW-0812">Transmembrane</keyword>
<evidence type="ECO:0000313" key="2">
    <source>
        <dbReference type="EMBL" id="QWM93244.1"/>
    </source>
</evidence>
<evidence type="ECO:0000256" key="1">
    <source>
        <dbReference type="SAM" id="Phobius"/>
    </source>
</evidence>
<keyword evidence="1" id="KW-0472">Membrane</keyword>
<proteinExistence type="predicted"/>
<geneLocation type="mitochondrion" evidence="2"/>
<accession>A0A8F0WFT3</accession>
<feature type="transmembrane region" description="Helical" evidence="1">
    <location>
        <begin position="96"/>
        <end position="115"/>
    </location>
</feature>
<protein>
    <submittedName>
        <fullName evidence="2">Uncharacterized protein</fullName>
    </submittedName>
</protein>
<feature type="transmembrane region" description="Helical" evidence="1">
    <location>
        <begin position="121"/>
        <end position="143"/>
    </location>
</feature>
<dbReference type="GeneID" id="67123326"/>
<gene>
    <name evidence="2" type="primary">orf270a</name>
</gene>
<dbReference type="AlphaFoldDB" id="A0A8F0WFT3"/>
<sequence>MKFLKELKSNVSIKITIILLGVLLLLKLLFTLCNIFVEYLYILDFINWRLFFILCILVLLQSLLNLPFVKDLQQEMSIFNEGPANKSYFLAHLRKYHFSLVLSAYLLYSLAVTYFVEEPLISDLLGLLAFINLILYLVQFVVYTNEYIKKSFKPNKSVLYRDKRKGQTRNMVTASTLKKVATVCIECAKGAITLGGGLEVAYKLTHGGMNDVSPWRQTWLNETFPDDTTKIWTESKAAMAMHNRAMGNPHNFIYDSLGDKIIKEVLPEDK</sequence>
<keyword evidence="1" id="KW-1133">Transmembrane helix</keyword>
<organism evidence="2">
    <name type="scientific">Nitzschia supralitorea</name>
    <dbReference type="NCBI Taxonomy" id="303403"/>
    <lineage>
        <taxon>Eukaryota</taxon>
        <taxon>Sar</taxon>
        <taxon>Stramenopiles</taxon>
        <taxon>Ochrophyta</taxon>
        <taxon>Bacillariophyta</taxon>
        <taxon>Bacillariophyceae</taxon>
        <taxon>Bacillariophycidae</taxon>
        <taxon>Bacillariales</taxon>
        <taxon>Bacillariaceae</taxon>
        <taxon>Nitzschia</taxon>
    </lineage>
</organism>
<name>A0A8F0WFT3_9STRA</name>
<dbReference type="EMBL" id="MT383639">
    <property type="protein sequence ID" value="QWM93244.1"/>
    <property type="molecule type" value="Genomic_DNA"/>
</dbReference>
<keyword evidence="2" id="KW-0496">Mitochondrion</keyword>
<dbReference type="RefSeq" id="YP_010133754.1">
    <property type="nucleotide sequence ID" value="NC_056788.1"/>
</dbReference>